<keyword evidence="3 6" id="KW-0378">Hydrolase</keyword>
<keyword evidence="1" id="KW-0963">Cytoplasm</keyword>
<comment type="caution">
    <text evidence="6">The sequence shown here is derived from an EMBL/GenBank/DDBJ whole genome shotgun (WGS) entry which is preliminary data.</text>
</comment>
<evidence type="ECO:0000256" key="2">
    <source>
        <dbReference type="ARBA" id="ARBA00022723"/>
    </source>
</evidence>
<evidence type="ECO:0000259" key="5">
    <source>
        <dbReference type="Pfam" id="PF12867"/>
    </source>
</evidence>
<keyword evidence="2" id="KW-0479">Metal-binding</keyword>
<dbReference type="NCBIfam" id="NF009807">
    <property type="entry name" value="PRK13291.1"/>
    <property type="match status" value="1"/>
</dbReference>
<evidence type="ECO:0000256" key="1">
    <source>
        <dbReference type="ARBA" id="ARBA00022490"/>
    </source>
</evidence>
<dbReference type="InterPro" id="IPR024775">
    <property type="entry name" value="DinB-like"/>
</dbReference>
<dbReference type="Gene3D" id="1.20.120.450">
    <property type="entry name" value="dinb family like domain"/>
    <property type="match status" value="1"/>
</dbReference>
<sequence>MEEYNLENLKYPIGRFNKPEDITQNDIEEAIKSISELPEEIEKAIAGLSSQQLDTPYRTDGWTVRQVIHHIPDSHMNAYIRFKLALTEENPTVKPYLEDKWAELEDTKQTPIEISLQLLKSLHQRWVVLLRGMNSDDFNKTFFHPERCVSFTLAEVTLLYDWHGRHHLGHILLVKNR</sequence>
<evidence type="ECO:0000256" key="3">
    <source>
        <dbReference type="ARBA" id="ARBA00022801"/>
    </source>
</evidence>
<evidence type="ECO:0000313" key="6">
    <source>
        <dbReference type="EMBL" id="MCO4292761.1"/>
    </source>
</evidence>
<protein>
    <submittedName>
        <fullName evidence="6">Metal-dependent hydrolase</fullName>
    </submittedName>
</protein>
<dbReference type="GO" id="GO:0016787">
    <property type="term" value="F:hydrolase activity"/>
    <property type="evidence" value="ECO:0007669"/>
    <property type="project" value="UniProtKB-KW"/>
</dbReference>
<dbReference type="EMBL" id="JAMWYS010000028">
    <property type="protein sequence ID" value="MCO4292761.1"/>
    <property type="molecule type" value="Genomic_DNA"/>
</dbReference>
<dbReference type="RefSeq" id="WP_252587253.1">
    <property type="nucleotide sequence ID" value="NZ_JAMWYS010000028.1"/>
</dbReference>
<keyword evidence="7" id="KW-1185">Reference proteome</keyword>
<evidence type="ECO:0000313" key="7">
    <source>
        <dbReference type="Proteomes" id="UP001155182"/>
    </source>
</evidence>
<keyword evidence="4" id="KW-0862">Zinc</keyword>
<dbReference type="GO" id="GO:0046872">
    <property type="term" value="F:metal ion binding"/>
    <property type="evidence" value="ECO:0007669"/>
    <property type="project" value="UniProtKB-KW"/>
</dbReference>
<evidence type="ECO:0000256" key="4">
    <source>
        <dbReference type="ARBA" id="ARBA00022833"/>
    </source>
</evidence>
<dbReference type="Proteomes" id="UP001155182">
    <property type="component" value="Unassembled WGS sequence"/>
</dbReference>
<name>A0A9X2F206_9SPHI</name>
<dbReference type="InterPro" id="IPR034660">
    <property type="entry name" value="DinB/YfiT-like"/>
</dbReference>
<dbReference type="AlphaFoldDB" id="A0A9X2F206"/>
<accession>A0A9X2F206</accession>
<gene>
    <name evidence="6" type="ORF">NF867_07800</name>
</gene>
<dbReference type="HAMAP" id="MF_01256">
    <property type="entry name" value="YfiT_hydrol"/>
    <property type="match status" value="1"/>
</dbReference>
<dbReference type="SUPFAM" id="SSF109854">
    <property type="entry name" value="DinB/YfiT-like putative metalloenzymes"/>
    <property type="match status" value="1"/>
</dbReference>
<proteinExistence type="inferred from homology"/>
<dbReference type="Pfam" id="PF12867">
    <property type="entry name" value="DinB_2"/>
    <property type="match status" value="1"/>
</dbReference>
<organism evidence="6 7">
    <name type="scientific">Solitalea agri</name>
    <dbReference type="NCBI Taxonomy" id="2953739"/>
    <lineage>
        <taxon>Bacteria</taxon>
        <taxon>Pseudomonadati</taxon>
        <taxon>Bacteroidota</taxon>
        <taxon>Sphingobacteriia</taxon>
        <taxon>Sphingobacteriales</taxon>
        <taxon>Sphingobacteriaceae</taxon>
        <taxon>Solitalea</taxon>
    </lineage>
</organism>
<dbReference type="InterPro" id="IPR023774">
    <property type="entry name" value="Put_metal_dep_hydrolase_YfiT"/>
</dbReference>
<reference evidence="6" key="1">
    <citation type="submission" date="2022-06" db="EMBL/GenBank/DDBJ databases">
        <title>Solitalea sp. MAHUQ-68 isolated from rhizospheric soil.</title>
        <authorList>
            <person name="Huq M.A."/>
        </authorList>
    </citation>
    <scope>NUCLEOTIDE SEQUENCE</scope>
    <source>
        <strain evidence="6">MAHUQ-68</strain>
    </source>
</reference>
<feature type="domain" description="DinB-like" evidence="5">
    <location>
        <begin position="36"/>
        <end position="171"/>
    </location>
</feature>